<dbReference type="RefSeq" id="WP_198038408.1">
    <property type="nucleotide sequence ID" value="NZ_MSCJ01000001.1"/>
</dbReference>
<dbReference type="SUPFAM" id="SSF55073">
    <property type="entry name" value="Nucleotide cyclase"/>
    <property type="match status" value="1"/>
</dbReference>
<dbReference type="FunFam" id="3.30.70.270:FF:000001">
    <property type="entry name" value="Diguanylate cyclase domain protein"/>
    <property type="match status" value="1"/>
</dbReference>
<dbReference type="PROSITE" id="PS50113">
    <property type="entry name" value="PAC"/>
    <property type="match status" value="2"/>
</dbReference>
<dbReference type="Gene3D" id="2.10.70.100">
    <property type="match status" value="1"/>
</dbReference>
<dbReference type="SUPFAM" id="SSF55785">
    <property type="entry name" value="PYP-like sensor domain (PAS domain)"/>
    <property type="match status" value="2"/>
</dbReference>
<comment type="caution">
    <text evidence="6">The sequence shown here is derived from an EMBL/GenBank/DDBJ whole genome shotgun (WGS) entry which is preliminary data.</text>
</comment>
<dbReference type="Pfam" id="PF08447">
    <property type="entry name" value="PAS_3"/>
    <property type="match status" value="1"/>
</dbReference>
<dbReference type="Pfam" id="PF00990">
    <property type="entry name" value="GGDEF"/>
    <property type="match status" value="1"/>
</dbReference>
<dbReference type="InterPro" id="IPR001633">
    <property type="entry name" value="EAL_dom"/>
</dbReference>
<evidence type="ECO:0000313" key="6">
    <source>
        <dbReference type="EMBL" id="PQJ66662.1"/>
    </source>
</evidence>
<dbReference type="GO" id="GO:0003824">
    <property type="term" value="F:catalytic activity"/>
    <property type="evidence" value="ECO:0007669"/>
    <property type="project" value="UniProtKB-ARBA"/>
</dbReference>
<name>A0A2S7VX23_PHOAN</name>
<dbReference type="InterPro" id="IPR000160">
    <property type="entry name" value="GGDEF_dom"/>
</dbReference>
<evidence type="ECO:0000256" key="1">
    <source>
        <dbReference type="ARBA" id="ARBA00001946"/>
    </source>
</evidence>
<feature type="domain" description="GGDEF" evidence="5">
    <location>
        <begin position="582"/>
        <end position="714"/>
    </location>
</feature>
<dbReference type="SUPFAM" id="SSF55781">
    <property type="entry name" value="GAF domain-like"/>
    <property type="match status" value="1"/>
</dbReference>
<comment type="cofactor">
    <cofactor evidence="1">
        <name>Mg(2+)</name>
        <dbReference type="ChEBI" id="CHEBI:18420"/>
    </cofactor>
</comment>
<dbReference type="SMART" id="SM00086">
    <property type="entry name" value="PAC"/>
    <property type="match status" value="2"/>
</dbReference>
<dbReference type="PANTHER" id="PTHR44757">
    <property type="entry name" value="DIGUANYLATE CYCLASE DGCP"/>
    <property type="match status" value="1"/>
</dbReference>
<dbReference type="InterPro" id="IPR003018">
    <property type="entry name" value="GAF"/>
</dbReference>
<dbReference type="InterPro" id="IPR035965">
    <property type="entry name" value="PAS-like_dom_sf"/>
</dbReference>
<dbReference type="PROSITE" id="PS50112">
    <property type="entry name" value="PAS"/>
    <property type="match status" value="1"/>
</dbReference>
<dbReference type="EMBL" id="MSCJ01000001">
    <property type="protein sequence ID" value="PQJ66662.1"/>
    <property type="molecule type" value="Genomic_DNA"/>
</dbReference>
<dbReference type="CDD" id="cd00130">
    <property type="entry name" value="PAS"/>
    <property type="match status" value="2"/>
</dbReference>
<dbReference type="NCBIfam" id="TIGR00254">
    <property type="entry name" value="GGDEF"/>
    <property type="match status" value="1"/>
</dbReference>
<dbReference type="PANTHER" id="PTHR44757:SF2">
    <property type="entry name" value="BIOFILM ARCHITECTURE MAINTENANCE PROTEIN MBAA"/>
    <property type="match status" value="1"/>
</dbReference>
<dbReference type="SMART" id="SM00267">
    <property type="entry name" value="GGDEF"/>
    <property type="match status" value="1"/>
</dbReference>
<dbReference type="InterPro" id="IPR035919">
    <property type="entry name" value="EAL_sf"/>
</dbReference>
<dbReference type="Pfam" id="PF00563">
    <property type="entry name" value="EAL"/>
    <property type="match status" value="1"/>
</dbReference>
<dbReference type="CDD" id="cd01948">
    <property type="entry name" value="EAL"/>
    <property type="match status" value="1"/>
</dbReference>
<dbReference type="Gene3D" id="3.20.20.450">
    <property type="entry name" value="EAL domain"/>
    <property type="match status" value="1"/>
</dbReference>
<dbReference type="SMART" id="SM00052">
    <property type="entry name" value="EAL"/>
    <property type="match status" value="1"/>
</dbReference>
<dbReference type="InterPro" id="IPR001610">
    <property type="entry name" value="PAC"/>
</dbReference>
<dbReference type="SUPFAM" id="SSF141868">
    <property type="entry name" value="EAL domain-like"/>
    <property type="match status" value="1"/>
</dbReference>
<dbReference type="SMART" id="SM00091">
    <property type="entry name" value="PAS"/>
    <property type="match status" value="2"/>
</dbReference>
<dbReference type="InterPro" id="IPR043128">
    <property type="entry name" value="Rev_trsase/Diguanyl_cyclase"/>
</dbReference>
<evidence type="ECO:0000313" key="7">
    <source>
        <dbReference type="Proteomes" id="UP000238730"/>
    </source>
</evidence>
<feature type="domain" description="EAL" evidence="4">
    <location>
        <begin position="723"/>
        <end position="976"/>
    </location>
</feature>
<dbReference type="Gene3D" id="3.30.70.270">
    <property type="match status" value="1"/>
</dbReference>
<evidence type="ECO:0000259" key="5">
    <source>
        <dbReference type="PROSITE" id="PS50887"/>
    </source>
</evidence>
<reference evidence="6 7" key="1">
    <citation type="submission" date="2016-12" db="EMBL/GenBank/DDBJ databases">
        <title>Diversity of luminous bacteria.</title>
        <authorList>
            <person name="Yoshizawa S."/>
            <person name="Kogure K."/>
        </authorList>
    </citation>
    <scope>NUCLEOTIDE SEQUENCE [LARGE SCALE GENOMIC DNA]</scope>
    <source>
        <strain evidence="6 7">LC1-200</strain>
    </source>
</reference>
<feature type="domain" description="PAC" evidence="3">
    <location>
        <begin position="237"/>
        <end position="289"/>
    </location>
</feature>
<organism evidence="6 7">
    <name type="scientific">Photobacterium angustum</name>
    <dbReference type="NCBI Taxonomy" id="661"/>
    <lineage>
        <taxon>Bacteria</taxon>
        <taxon>Pseudomonadati</taxon>
        <taxon>Pseudomonadota</taxon>
        <taxon>Gammaproteobacteria</taxon>
        <taxon>Vibrionales</taxon>
        <taxon>Vibrionaceae</taxon>
        <taxon>Photobacterium</taxon>
    </lineage>
</organism>
<gene>
    <name evidence="6" type="ORF">BTO08_04150</name>
</gene>
<dbReference type="PROSITE" id="PS50883">
    <property type="entry name" value="EAL"/>
    <property type="match status" value="1"/>
</dbReference>
<feature type="domain" description="PAC" evidence="3">
    <location>
        <begin position="490"/>
        <end position="544"/>
    </location>
</feature>
<dbReference type="InterPro" id="IPR029016">
    <property type="entry name" value="GAF-like_dom_sf"/>
</dbReference>
<dbReference type="InterPro" id="IPR052155">
    <property type="entry name" value="Biofilm_reg_signaling"/>
</dbReference>
<dbReference type="InterPro" id="IPR029787">
    <property type="entry name" value="Nucleotide_cyclase"/>
</dbReference>
<feature type="domain" description="PAS" evidence="2">
    <location>
        <begin position="419"/>
        <end position="465"/>
    </location>
</feature>
<dbReference type="NCBIfam" id="TIGR00229">
    <property type="entry name" value="sensory_box"/>
    <property type="match status" value="1"/>
</dbReference>
<accession>A0A2S7VX23</accession>
<dbReference type="InterPro" id="IPR000014">
    <property type="entry name" value="PAS"/>
</dbReference>
<dbReference type="InterPro" id="IPR013655">
    <property type="entry name" value="PAS_fold_3"/>
</dbReference>
<dbReference type="Proteomes" id="UP000238730">
    <property type="component" value="Unassembled WGS sequence"/>
</dbReference>
<evidence type="ECO:0000259" key="3">
    <source>
        <dbReference type="PROSITE" id="PS50113"/>
    </source>
</evidence>
<sequence>MVTGLKALKRNQYGKDFICNTMQLVHDELKPDHFYIAYFNKTGTQATSLAYYINGNKKVSNISYMLDDIPCRKVLESGAIYLLSSQAHLIYPKDKLLVEYGFEAYLGIPIFSQHDDVIGILVCLFDQPITLVPAQFDWCEGIGHQLGSELQYLALLAEQKLLLSEMESSQRVAKLGNWQWYVQTNTITWSQEVYRIYEIDHQLAPSLKLVQEYIHPEDRERVIHFMDNIIESSHSSYNIIYRILLPTGKIKYIRNESTIFKDDNGNTILVRGIVQDITEFYHLSSELSKTSNKLHVTYNAIIEGVWEYHFLSDKKITSPKIWDLLKVDSAKVNTFHEWISIVHKDERKAVIKAFKNIKDNTSQSFSFEFRKNPYLVNDDLSECWFKCEGRVVDADTFGKNKKIAGVLTDITDSISTIQQLNLAKTVFDNTSECIVITDSCNNIVTVNKSFEEVTGYKKDDVVGKNPSILSSGMHDKSFYENMWHSVENTGQWKGQLYNRRKNGHVYPEEMSINKIEDDNHEVVNYVGVFHDVSLRQQTERKLRFYANNDALTTLMNRRCFSEMVEKEVVFVNDNKTDASCYQEFSILFIDLDDFKAINDLYGHSVGDKLLKNIAATLLKYCDDDTLVCRYGGDEFAILLKGSSSFEAKKYAENLMVALLKPIYIDTIKLDITISIGISTYPESGLTHLDLLKNADYAMYEQKRKGRNGISIYDGKLQAEYLRQLRLKDRLIKAISENKIQVYYQPIIDIETGKVCKFEALTRWFDEEEGYISPVIFIKMAEKYGLIGELGKIVFDKSCRDLADIRQQGFTDICISINRSVREFSSCDQKYIYDIIERYNLPFDKIMIEITESAALDEGNNILELLSEFSQKGISIAIDDFGTGYSSMSAIIANKPNVIKIDRSFIIDIEHSVESQILVSLVMDMSRKLNLDVVAEGVESEAQVRILSKMGCHYIQGFHFSPAVEFKQAMRLLEQNEICTIPAYV</sequence>
<proteinExistence type="predicted"/>
<dbReference type="CDD" id="cd01949">
    <property type="entry name" value="GGDEF"/>
    <property type="match status" value="1"/>
</dbReference>
<dbReference type="Gene3D" id="3.30.450.40">
    <property type="match status" value="1"/>
</dbReference>
<dbReference type="PROSITE" id="PS50887">
    <property type="entry name" value="GGDEF"/>
    <property type="match status" value="1"/>
</dbReference>
<dbReference type="Pfam" id="PF01590">
    <property type="entry name" value="GAF"/>
    <property type="match status" value="1"/>
</dbReference>
<dbReference type="Gene3D" id="3.30.450.20">
    <property type="entry name" value="PAS domain"/>
    <property type="match status" value="3"/>
</dbReference>
<evidence type="ECO:0000259" key="4">
    <source>
        <dbReference type="PROSITE" id="PS50883"/>
    </source>
</evidence>
<dbReference type="AlphaFoldDB" id="A0A2S7VX23"/>
<evidence type="ECO:0000259" key="2">
    <source>
        <dbReference type="PROSITE" id="PS50112"/>
    </source>
</evidence>
<protein>
    <submittedName>
        <fullName evidence="6">Uncharacterized protein</fullName>
    </submittedName>
</protein>
<dbReference type="Pfam" id="PF13426">
    <property type="entry name" value="PAS_9"/>
    <property type="match status" value="1"/>
</dbReference>
<dbReference type="InterPro" id="IPR000700">
    <property type="entry name" value="PAS-assoc_C"/>
</dbReference>